<proteinExistence type="predicted"/>
<name>A0A0G0NH46_9BACT</name>
<dbReference type="AlphaFoldDB" id="A0A0G0NH46"/>
<dbReference type="GO" id="GO:0016491">
    <property type="term" value="F:oxidoreductase activity"/>
    <property type="evidence" value="ECO:0007669"/>
    <property type="project" value="InterPro"/>
</dbReference>
<organism evidence="2 3">
    <name type="scientific">Candidatus Falkowbacteria bacterium GW2011_GWA2_39_24</name>
    <dbReference type="NCBI Taxonomy" id="1618634"/>
    <lineage>
        <taxon>Bacteria</taxon>
        <taxon>Candidatus Falkowiibacteriota</taxon>
    </lineage>
</organism>
<dbReference type="InterPro" id="IPR036812">
    <property type="entry name" value="NAD(P)_OxRdtase_dom_sf"/>
</dbReference>
<dbReference type="Gene3D" id="3.20.20.100">
    <property type="entry name" value="NADP-dependent oxidoreductase domain"/>
    <property type="match status" value="1"/>
</dbReference>
<dbReference type="Pfam" id="PF00248">
    <property type="entry name" value="Aldo_ket_red"/>
    <property type="match status" value="1"/>
</dbReference>
<dbReference type="PANTHER" id="PTHR43638:SF3">
    <property type="entry name" value="ALDEHYDE REDUCTASE"/>
    <property type="match status" value="1"/>
</dbReference>
<reference evidence="2 3" key="1">
    <citation type="journal article" date="2015" name="Nature">
        <title>rRNA introns, odd ribosomes, and small enigmatic genomes across a large radiation of phyla.</title>
        <authorList>
            <person name="Brown C.T."/>
            <person name="Hug L.A."/>
            <person name="Thomas B.C."/>
            <person name="Sharon I."/>
            <person name="Castelle C.J."/>
            <person name="Singh A."/>
            <person name="Wilkins M.J."/>
            <person name="Williams K.H."/>
            <person name="Banfield J.F."/>
        </authorList>
    </citation>
    <scope>NUCLEOTIDE SEQUENCE [LARGE SCALE GENOMIC DNA]</scope>
</reference>
<evidence type="ECO:0000313" key="2">
    <source>
        <dbReference type="EMBL" id="KKR15469.1"/>
    </source>
</evidence>
<dbReference type="PANTHER" id="PTHR43638">
    <property type="entry name" value="OXIDOREDUCTASE, ALDO/KETO REDUCTASE FAMILY PROTEIN"/>
    <property type="match status" value="1"/>
</dbReference>
<gene>
    <name evidence="2" type="ORF">UT42_C0001G0026</name>
</gene>
<sequence>MSIPIVSFLSGRKIPKLGLGTWLIGGAATRDPNNDDVGQIKSLKDAIDSGFTFIRTAHNYAEGYCEELVGKVIKNYDREKLFLVSAANQKFAVDKQSLIEIAKGSLKNLQTDYFDLYLIGAVNPEVSIKEMMDGLVFLQENGLTKDIGVSNYRLSELKAAVNYLGKKVVYDEMHYNLIIREPEIDGTLEYCRQNGIILSAYRPLQLGQLSKPGILLLDEIAAKYKKSQSQIALKWLVQKEGVITMTKVLNSSHIREDLDIFDWDLDKEDMEKLNKDFPIQIRTSDCSLPRTFKL</sequence>
<dbReference type="PROSITE" id="PS00062">
    <property type="entry name" value="ALDOKETO_REDUCTASE_2"/>
    <property type="match status" value="1"/>
</dbReference>
<dbReference type="Proteomes" id="UP000034048">
    <property type="component" value="Unassembled WGS sequence"/>
</dbReference>
<dbReference type="InterPro" id="IPR023210">
    <property type="entry name" value="NADP_OxRdtase_dom"/>
</dbReference>
<dbReference type="SUPFAM" id="SSF51430">
    <property type="entry name" value="NAD(P)-linked oxidoreductase"/>
    <property type="match status" value="1"/>
</dbReference>
<dbReference type="InterPro" id="IPR020471">
    <property type="entry name" value="AKR"/>
</dbReference>
<dbReference type="PRINTS" id="PR00069">
    <property type="entry name" value="ALDKETRDTASE"/>
</dbReference>
<dbReference type="EMBL" id="LBWS01000001">
    <property type="protein sequence ID" value="KKR15469.1"/>
    <property type="molecule type" value="Genomic_DNA"/>
</dbReference>
<protein>
    <submittedName>
        <fullName evidence="2">Aldo/keto reductase</fullName>
    </submittedName>
</protein>
<dbReference type="InterPro" id="IPR018170">
    <property type="entry name" value="Aldo/ket_reductase_CS"/>
</dbReference>
<evidence type="ECO:0000259" key="1">
    <source>
        <dbReference type="Pfam" id="PF00248"/>
    </source>
</evidence>
<dbReference type="CDD" id="cd19072">
    <property type="entry name" value="AKR_AKR3F1-like"/>
    <property type="match status" value="1"/>
</dbReference>
<comment type="caution">
    <text evidence="2">The sequence shown here is derived from an EMBL/GenBank/DDBJ whole genome shotgun (WGS) entry which is preliminary data.</text>
</comment>
<evidence type="ECO:0000313" key="3">
    <source>
        <dbReference type="Proteomes" id="UP000034048"/>
    </source>
</evidence>
<accession>A0A0G0NH46</accession>
<feature type="domain" description="NADP-dependent oxidoreductase" evidence="1">
    <location>
        <begin position="16"/>
        <end position="274"/>
    </location>
</feature>